<dbReference type="InterPro" id="IPR029064">
    <property type="entry name" value="Ribosomal_eL30-like_sf"/>
</dbReference>
<evidence type="ECO:0000256" key="1">
    <source>
        <dbReference type="SAM" id="MobiDB-lite"/>
    </source>
</evidence>
<evidence type="ECO:0000313" key="4">
    <source>
        <dbReference type="Proteomes" id="UP000249229"/>
    </source>
</evidence>
<dbReference type="EMBL" id="QFQI01000005">
    <property type="protein sequence ID" value="PZQ60496.1"/>
    <property type="molecule type" value="Genomic_DNA"/>
</dbReference>
<dbReference type="InterPro" id="IPR035931">
    <property type="entry name" value="YlxR-like_sf"/>
</dbReference>
<proteinExistence type="predicted"/>
<feature type="domain" description="YlxR" evidence="2">
    <location>
        <begin position="15"/>
        <end position="78"/>
    </location>
</feature>
<dbReference type="PANTHER" id="PTHR34215:SF1">
    <property type="entry name" value="YLXR DOMAIN-CONTAINING PROTEIN"/>
    <property type="match status" value="1"/>
</dbReference>
<dbReference type="Gene3D" id="3.30.1330.30">
    <property type="match status" value="1"/>
</dbReference>
<dbReference type="SUPFAM" id="SSF64376">
    <property type="entry name" value="YlxR-like"/>
    <property type="match status" value="1"/>
</dbReference>
<comment type="caution">
    <text evidence="3">The sequence shown here is derived from an EMBL/GenBank/DDBJ whole genome shotgun (WGS) entry which is preliminary data.</text>
</comment>
<dbReference type="PANTHER" id="PTHR34215">
    <property type="entry name" value="BLL0784 PROTEIN"/>
    <property type="match status" value="1"/>
</dbReference>
<dbReference type="Pfam" id="PF04296">
    <property type="entry name" value="YlxR"/>
    <property type="match status" value="1"/>
</dbReference>
<dbReference type="InterPro" id="IPR007393">
    <property type="entry name" value="YlxR_dom"/>
</dbReference>
<evidence type="ECO:0000313" key="3">
    <source>
        <dbReference type="EMBL" id="PZQ60496.1"/>
    </source>
</evidence>
<name>A0A2W5P427_9SPHN</name>
<dbReference type="InterPro" id="IPR037465">
    <property type="entry name" value="YlxR"/>
</dbReference>
<dbReference type="Proteomes" id="UP000249229">
    <property type="component" value="Unassembled WGS sequence"/>
</dbReference>
<dbReference type="Gene3D" id="3.30.1230.10">
    <property type="entry name" value="YlxR-like"/>
    <property type="match status" value="1"/>
</dbReference>
<accession>A0A2W5P427</accession>
<dbReference type="SUPFAM" id="SSF55315">
    <property type="entry name" value="L30e-like"/>
    <property type="match status" value="1"/>
</dbReference>
<organism evidence="3 4">
    <name type="scientific">Sphingomonas taxi</name>
    <dbReference type="NCBI Taxonomy" id="1549858"/>
    <lineage>
        <taxon>Bacteria</taxon>
        <taxon>Pseudomonadati</taxon>
        <taxon>Pseudomonadota</taxon>
        <taxon>Alphaproteobacteria</taxon>
        <taxon>Sphingomonadales</taxon>
        <taxon>Sphingomonadaceae</taxon>
        <taxon>Sphingomonas</taxon>
    </lineage>
</organism>
<gene>
    <name evidence="3" type="ORF">DI544_08830</name>
</gene>
<feature type="region of interest" description="Disordered" evidence="1">
    <location>
        <begin position="219"/>
        <end position="248"/>
    </location>
</feature>
<sequence>MRTPGDDTLSSTPERSCILARERASAATLIRLAHAPDGRVLPDVRAKAPGRGAWIGVTRAELEQAIARGRLRGALARTLRTGDFAIPDDLPALIAAALERNALDRLGLESRAGTVLTGSERIETAARSGKLHALYHAADASEDGCRKLAQAWRVGRDREGSDLRGLALPVARPILSLALGRENVVHVGVIDRAAAQRLSEALDRWLHFIGPDLNSAPCATAAQGASAPGSDRATPGVTGAVTTNEECE</sequence>
<reference evidence="3 4" key="1">
    <citation type="submission" date="2017-08" db="EMBL/GenBank/DDBJ databases">
        <title>Infants hospitalized years apart are colonized by the same room-sourced microbial strains.</title>
        <authorList>
            <person name="Brooks B."/>
            <person name="Olm M.R."/>
            <person name="Firek B.A."/>
            <person name="Baker R."/>
            <person name="Thomas B.C."/>
            <person name="Morowitz M.J."/>
            <person name="Banfield J.F."/>
        </authorList>
    </citation>
    <scope>NUCLEOTIDE SEQUENCE [LARGE SCALE GENOMIC DNA]</scope>
    <source>
        <strain evidence="3">S2_005_001_R1_22</strain>
    </source>
</reference>
<dbReference type="AlphaFoldDB" id="A0A2W5P427"/>
<protein>
    <submittedName>
        <fullName evidence="3">DUF448 domain-containing protein</fullName>
    </submittedName>
</protein>
<evidence type="ECO:0000259" key="2">
    <source>
        <dbReference type="Pfam" id="PF04296"/>
    </source>
</evidence>